<dbReference type="SUPFAM" id="SSF52980">
    <property type="entry name" value="Restriction endonuclease-like"/>
    <property type="match status" value="1"/>
</dbReference>
<proteinExistence type="predicted"/>
<keyword evidence="1" id="KW-0540">Nuclease</keyword>
<dbReference type="GO" id="GO:0004519">
    <property type="term" value="F:endonuclease activity"/>
    <property type="evidence" value="ECO:0007669"/>
    <property type="project" value="UniProtKB-KW"/>
</dbReference>
<evidence type="ECO:0000256" key="1">
    <source>
        <dbReference type="ARBA" id="ARBA00022722"/>
    </source>
</evidence>
<name>A0A6C0IT05_9ZZZZ</name>
<dbReference type="InterPro" id="IPR011335">
    <property type="entry name" value="Restrct_endonuc-II-like"/>
</dbReference>
<evidence type="ECO:0000313" key="4">
    <source>
        <dbReference type="EMBL" id="QHT94663.1"/>
    </source>
</evidence>
<dbReference type="Gene3D" id="3.40.600.10">
    <property type="entry name" value="DNA mismatch repair MutH/Restriction endonuclease, type II"/>
    <property type="match status" value="1"/>
</dbReference>
<dbReference type="GO" id="GO:0003677">
    <property type="term" value="F:DNA binding"/>
    <property type="evidence" value="ECO:0007669"/>
    <property type="project" value="InterPro"/>
</dbReference>
<keyword evidence="2" id="KW-0255">Endonuclease</keyword>
<dbReference type="AlphaFoldDB" id="A0A6C0IT05"/>
<evidence type="ECO:0000256" key="2">
    <source>
        <dbReference type="ARBA" id="ARBA00022759"/>
    </source>
</evidence>
<organism evidence="4">
    <name type="scientific">viral metagenome</name>
    <dbReference type="NCBI Taxonomy" id="1070528"/>
    <lineage>
        <taxon>unclassified sequences</taxon>
        <taxon>metagenomes</taxon>
        <taxon>organismal metagenomes</taxon>
    </lineage>
</organism>
<accession>A0A6C0IT05</accession>
<evidence type="ECO:0000256" key="3">
    <source>
        <dbReference type="ARBA" id="ARBA00022801"/>
    </source>
</evidence>
<evidence type="ECO:0008006" key="5">
    <source>
        <dbReference type="Google" id="ProtNLM"/>
    </source>
</evidence>
<keyword evidence="3" id="KW-0378">Hydrolase</keyword>
<dbReference type="InterPro" id="IPR037057">
    <property type="entry name" value="DNA_rep_MutH/T2_RE_sf"/>
</dbReference>
<reference evidence="4" key="1">
    <citation type="journal article" date="2020" name="Nature">
        <title>Giant virus diversity and host interactions through global metagenomics.</title>
        <authorList>
            <person name="Schulz F."/>
            <person name="Roux S."/>
            <person name="Paez-Espino D."/>
            <person name="Jungbluth S."/>
            <person name="Walsh D.A."/>
            <person name="Denef V.J."/>
            <person name="McMahon K.D."/>
            <person name="Konstantinidis K.T."/>
            <person name="Eloe-Fadrosh E.A."/>
            <person name="Kyrpides N.C."/>
            <person name="Woyke T."/>
        </authorList>
    </citation>
    <scope>NUCLEOTIDE SEQUENCE</scope>
    <source>
        <strain evidence="4">GVMAG-M-3300024261-26</strain>
    </source>
</reference>
<dbReference type="GO" id="GO:0016787">
    <property type="term" value="F:hydrolase activity"/>
    <property type="evidence" value="ECO:0007669"/>
    <property type="project" value="UniProtKB-KW"/>
</dbReference>
<dbReference type="EMBL" id="MN740228">
    <property type="protein sequence ID" value="QHT94663.1"/>
    <property type="molecule type" value="Genomic_DNA"/>
</dbReference>
<protein>
    <recommendedName>
        <fullName evidence="5">DNA mismatch repair MutH/Type II restriction enzyme Sau3AI domain-containing protein</fullName>
    </recommendedName>
</protein>
<sequence>MENTLTMICIKTSAVYITMLNNRITNVITQQGYCTLRNIISNVHDDCDELKQYCLDNQYKFKISTVKDKGLIGKIVEFQLFGNLPNSDSRPDMDYGDIKTTHFKKMGENKYNAKERLTITNLGDPSKEENIKTIADKDTLKETKYYSKMQHGIIVIFRHESEVEYNNIEDVYNKKILGVVHYNLDNIFETYEDIKKTFDEDYDKIKKCIVEGNVSQAGQTYLHIHKHGCKNGVTRAFGFTNRFLTRLVSIQLKIPLIKKGKSEYIEL</sequence>